<proteinExistence type="predicted"/>
<feature type="chain" id="PRO_5011006190" evidence="3">
    <location>
        <begin position="25"/>
        <end position="279"/>
    </location>
</feature>
<sequence length="279" mass="30342">MPLNKVPRHTACLAMMLFVIAVLTATRVAACGMTTDCMIGDRTYRIALPEGNEGAAPIPAILFVHGYRGKAANVMHNKALLALTADPGVALIAAQASGPEWNIPGVPSVDAAPGVDELQYFDALIDDAVRRFDIDRTRVMVAGFSSGAMMVWNLACNRGQAYLGFVPMSGTFWEPLPERCPSGPVNLIHYHGTKDTIVPLQGRLLKDSHQGDVTRAISLMVGHGTYTPRRSTQTGDLKCDRQQNSTGRLLELCLFPGKHQMRVANIRRAWKIFATQSGE</sequence>
<dbReference type="InterPro" id="IPR003140">
    <property type="entry name" value="PLipase/COase/thioEstase"/>
</dbReference>
<evidence type="ECO:0000256" key="3">
    <source>
        <dbReference type="SAM" id="SignalP"/>
    </source>
</evidence>
<dbReference type="RefSeq" id="WP_176228694.1">
    <property type="nucleotide sequence ID" value="NZ_FWFL01000013.1"/>
</dbReference>
<dbReference type="Pfam" id="PF02230">
    <property type="entry name" value="Abhydrolase_2"/>
    <property type="match status" value="1"/>
</dbReference>
<keyword evidence="2" id="KW-0378">Hydrolase</keyword>
<dbReference type="InterPro" id="IPR029058">
    <property type="entry name" value="AB_hydrolase_fold"/>
</dbReference>
<accession>A0A1Y5TKF1</accession>
<evidence type="ECO:0000313" key="5">
    <source>
        <dbReference type="EMBL" id="SLN66347.1"/>
    </source>
</evidence>
<protein>
    <submittedName>
        <fullName evidence="5">Phospholipase/Carboxylesterase</fullName>
    </submittedName>
</protein>
<organism evidence="5 6">
    <name type="scientific">Roseovarius litorisediminis</name>
    <dbReference type="NCBI Taxonomy" id="1312363"/>
    <lineage>
        <taxon>Bacteria</taxon>
        <taxon>Pseudomonadati</taxon>
        <taxon>Pseudomonadota</taxon>
        <taxon>Alphaproteobacteria</taxon>
        <taxon>Rhodobacterales</taxon>
        <taxon>Roseobacteraceae</taxon>
        <taxon>Roseovarius</taxon>
    </lineage>
</organism>
<evidence type="ECO:0000256" key="1">
    <source>
        <dbReference type="ARBA" id="ARBA00022729"/>
    </source>
</evidence>
<dbReference type="Gene3D" id="3.40.50.1820">
    <property type="entry name" value="alpha/beta hydrolase"/>
    <property type="match status" value="1"/>
</dbReference>
<feature type="domain" description="Phospholipase/carboxylesterase/thioesterase" evidence="4">
    <location>
        <begin position="117"/>
        <end position="202"/>
    </location>
</feature>
<dbReference type="Proteomes" id="UP000193827">
    <property type="component" value="Unassembled WGS sequence"/>
</dbReference>
<keyword evidence="1 3" id="KW-0732">Signal</keyword>
<reference evidence="5 6" key="1">
    <citation type="submission" date="2017-03" db="EMBL/GenBank/DDBJ databases">
        <authorList>
            <person name="Afonso C.L."/>
            <person name="Miller P.J."/>
            <person name="Scott M.A."/>
            <person name="Spackman E."/>
            <person name="Goraichik I."/>
            <person name="Dimitrov K.M."/>
            <person name="Suarez D.L."/>
            <person name="Swayne D.E."/>
        </authorList>
    </citation>
    <scope>NUCLEOTIDE SEQUENCE [LARGE SCALE GENOMIC DNA]</scope>
    <source>
        <strain evidence="5 6">CECT 8287</strain>
    </source>
</reference>
<dbReference type="PANTHER" id="PTHR43037:SF5">
    <property type="entry name" value="FERULOYL ESTERASE"/>
    <property type="match status" value="1"/>
</dbReference>
<feature type="signal peptide" evidence="3">
    <location>
        <begin position="1"/>
        <end position="24"/>
    </location>
</feature>
<evidence type="ECO:0000313" key="6">
    <source>
        <dbReference type="Proteomes" id="UP000193827"/>
    </source>
</evidence>
<dbReference type="GO" id="GO:0016787">
    <property type="term" value="F:hydrolase activity"/>
    <property type="evidence" value="ECO:0007669"/>
    <property type="project" value="UniProtKB-KW"/>
</dbReference>
<dbReference type="AlphaFoldDB" id="A0A1Y5TKF1"/>
<name>A0A1Y5TKF1_9RHOB</name>
<gene>
    <name evidence="5" type="ORF">PEL8287_03664</name>
</gene>
<dbReference type="InterPro" id="IPR050955">
    <property type="entry name" value="Plant_Biomass_Hydrol_Est"/>
</dbReference>
<keyword evidence="6" id="KW-1185">Reference proteome</keyword>
<dbReference type="PANTHER" id="PTHR43037">
    <property type="entry name" value="UNNAMED PRODUCT-RELATED"/>
    <property type="match status" value="1"/>
</dbReference>
<dbReference type="EMBL" id="FWFL01000013">
    <property type="protein sequence ID" value="SLN66347.1"/>
    <property type="molecule type" value="Genomic_DNA"/>
</dbReference>
<dbReference type="SUPFAM" id="SSF53474">
    <property type="entry name" value="alpha/beta-Hydrolases"/>
    <property type="match status" value="1"/>
</dbReference>
<evidence type="ECO:0000259" key="4">
    <source>
        <dbReference type="Pfam" id="PF02230"/>
    </source>
</evidence>
<evidence type="ECO:0000256" key="2">
    <source>
        <dbReference type="ARBA" id="ARBA00022801"/>
    </source>
</evidence>